<feature type="compositionally biased region" description="Basic and acidic residues" evidence="1">
    <location>
        <begin position="77"/>
        <end position="91"/>
    </location>
</feature>
<feature type="compositionally biased region" description="Basic and acidic residues" evidence="1">
    <location>
        <begin position="1"/>
        <end position="11"/>
    </location>
</feature>
<reference evidence="2 3" key="1">
    <citation type="journal article" date="2018" name="Biotechnol. Biofuels">
        <title>Integrative visual omics of the white-rot fungus Polyporus brumalis exposes the biotechnological potential of its oxidative enzymes for delignifying raw plant biomass.</title>
        <authorList>
            <person name="Miyauchi S."/>
            <person name="Rancon A."/>
            <person name="Drula E."/>
            <person name="Hage H."/>
            <person name="Chaduli D."/>
            <person name="Favel A."/>
            <person name="Grisel S."/>
            <person name="Henrissat B."/>
            <person name="Herpoel-Gimbert I."/>
            <person name="Ruiz-Duenas F.J."/>
            <person name="Chevret D."/>
            <person name="Hainaut M."/>
            <person name="Lin J."/>
            <person name="Wang M."/>
            <person name="Pangilinan J."/>
            <person name="Lipzen A."/>
            <person name="Lesage-Meessen L."/>
            <person name="Navarro D."/>
            <person name="Riley R."/>
            <person name="Grigoriev I.V."/>
            <person name="Zhou S."/>
            <person name="Raouche S."/>
            <person name="Rosso M.N."/>
        </authorList>
    </citation>
    <scope>NUCLEOTIDE SEQUENCE [LARGE SCALE GENOMIC DNA]</scope>
    <source>
        <strain evidence="2 3">BRFM 1820</strain>
    </source>
</reference>
<gene>
    <name evidence="2" type="ORF">OH76DRAFT_1490963</name>
</gene>
<feature type="compositionally biased region" description="Basic and acidic residues" evidence="1">
    <location>
        <begin position="24"/>
        <end position="37"/>
    </location>
</feature>
<protein>
    <submittedName>
        <fullName evidence="2">Uncharacterized protein</fullName>
    </submittedName>
</protein>
<feature type="region of interest" description="Disordered" evidence="1">
    <location>
        <begin position="239"/>
        <end position="258"/>
    </location>
</feature>
<accession>A0A371CH67</accession>
<name>A0A371CH67_9APHY</name>
<keyword evidence="3" id="KW-1185">Reference proteome</keyword>
<feature type="region of interest" description="Disordered" evidence="1">
    <location>
        <begin position="77"/>
        <end position="96"/>
    </location>
</feature>
<dbReference type="Proteomes" id="UP000256964">
    <property type="component" value="Unassembled WGS sequence"/>
</dbReference>
<organism evidence="2 3">
    <name type="scientific">Lentinus brumalis</name>
    <dbReference type="NCBI Taxonomy" id="2498619"/>
    <lineage>
        <taxon>Eukaryota</taxon>
        <taxon>Fungi</taxon>
        <taxon>Dikarya</taxon>
        <taxon>Basidiomycota</taxon>
        <taxon>Agaricomycotina</taxon>
        <taxon>Agaricomycetes</taxon>
        <taxon>Polyporales</taxon>
        <taxon>Polyporaceae</taxon>
        <taxon>Lentinus</taxon>
    </lineage>
</organism>
<proteinExistence type="predicted"/>
<evidence type="ECO:0000256" key="1">
    <source>
        <dbReference type="SAM" id="MobiDB-lite"/>
    </source>
</evidence>
<sequence length="258" mass="28210">MLTRTKLENARVHVWQPRTQRPAQESRSDGAPRREWGESSAYAHWHRTTGSPSAAPQEPCDFVRTWLKVEHAYSFESRRASVGGEESREGRGNGTRQLAGEPTCCEHCPDLHPDARSRRSTGSASCRACKLAGNLAAAFASRAGPATTRITVGDPRGSGLGARNASQVRRADQRASLIRLLPEGCLTPRLPDCKQQYQQPVLVCHTDTGERSTENGRADTQTLASLGLRCVLKPSRQQLAAGRTANSDVQKREGATDW</sequence>
<dbReference type="EMBL" id="KZ857711">
    <property type="protein sequence ID" value="RDX39622.1"/>
    <property type="molecule type" value="Genomic_DNA"/>
</dbReference>
<evidence type="ECO:0000313" key="2">
    <source>
        <dbReference type="EMBL" id="RDX39622.1"/>
    </source>
</evidence>
<feature type="region of interest" description="Disordered" evidence="1">
    <location>
        <begin position="1"/>
        <end position="40"/>
    </location>
</feature>
<dbReference type="AlphaFoldDB" id="A0A371CH67"/>
<feature type="compositionally biased region" description="Basic and acidic residues" evidence="1">
    <location>
        <begin position="249"/>
        <end position="258"/>
    </location>
</feature>
<evidence type="ECO:0000313" key="3">
    <source>
        <dbReference type="Proteomes" id="UP000256964"/>
    </source>
</evidence>